<accession>A0A9E2S5U3</accession>
<keyword evidence="3" id="KW-1185">Reference proteome</keyword>
<reference evidence="2" key="1">
    <citation type="submission" date="2021-06" db="EMBL/GenBank/DDBJ databases">
        <authorList>
            <person name="Huq M.A."/>
        </authorList>
    </citation>
    <scope>NUCLEOTIDE SEQUENCE</scope>
    <source>
        <strain evidence="2">MAH-26</strain>
    </source>
</reference>
<evidence type="ECO:0000313" key="2">
    <source>
        <dbReference type="EMBL" id="MBV4356172.1"/>
    </source>
</evidence>
<dbReference type="GO" id="GO:0071949">
    <property type="term" value="F:FAD binding"/>
    <property type="evidence" value="ECO:0007669"/>
    <property type="project" value="InterPro"/>
</dbReference>
<dbReference type="InterPro" id="IPR050816">
    <property type="entry name" value="Flavin-dep_Halogenase_NPB"/>
</dbReference>
<proteinExistence type="predicted"/>
<sequence length="415" mass="46652">MKNEKVDVLVIGAGPSGTVAASIVNKAGYKVKIVEKQKFPRFVIGESLLPRCMEALDEAGFLPFIEQKGFQQKSGAKFVRDGAVCDFSFASQYTKGWNWTWQVPRADFDKTLADAVESMGVPVDYETTVTDIKFNPDTTSVTTVEDKDGNKSTIEARFIIDGSGYGRVIPKLFNLDRPSTQKPRKALFAHTVDLNRSMADEPNRITIVVHKPDTWVWVIPFSNGVTSLGFVGDPEFFKQFEGDDEKVYRAIIESEPYLADRFRNVELKFGTRILESWSATTDKFFGDGFVLTGNVTEFLDPIFSSGVTLATVSSQIAAKLVIRKLKGEDVDWKTEYQEVMMQGVNTFRAYVFAWYDTSLHKIFFAPKPVPEIQNMICSVLAGYVWDTTNPYVRDHARAIEKLAKVITLEESIGKR</sequence>
<evidence type="ECO:0000259" key="1">
    <source>
        <dbReference type="Pfam" id="PF01494"/>
    </source>
</evidence>
<feature type="domain" description="FAD-binding" evidence="1">
    <location>
        <begin position="5"/>
        <end position="226"/>
    </location>
</feature>
<name>A0A9E2S5U3_9BACT</name>
<dbReference type="PANTHER" id="PTHR43747">
    <property type="entry name" value="FAD-BINDING PROTEIN"/>
    <property type="match status" value="1"/>
</dbReference>
<dbReference type="EMBL" id="JAHSPG010000002">
    <property type="protein sequence ID" value="MBV4356172.1"/>
    <property type="molecule type" value="Genomic_DNA"/>
</dbReference>
<comment type="caution">
    <text evidence="2">The sequence shown here is derived from an EMBL/GenBank/DDBJ whole genome shotgun (WGS) entry which is preliminary data.</text>
</comment>
<dbReference type="InterPro" id="IPR002938">
    <property type="entry name" value="FAD-bd"/>
</dbReference>
<dbReference type="Pfam" id="PF01494">
    <property type="entry name" value="FAD_binding_3"/>
    <property type="match status" value="1"/>
</dbReference>
<dbReference type="Proteomes" id="UP000812270">
    <property type="component" value="Unassembled WGS sequence"/>
</dbReference>
<dbReference type="RefSeq" id="WP_217789735.1">
    <property type="nucleotide sequence ID" value="NZ_JAHSPG010000002.1"/>
</dbReference>
<organism evidence="2 3">
    <name type="scientific">Pinibacter aurantiacus</name>
    <dbReference type="NCBI Taxonomy" id="2851599"/>
    <lineage>
        <taxon>Bacteria</taxon>
        <taxon>Pseudomonadati</taxon>
        <taxon>Bacteroidota</taxon>
        <taxon>Chitinophagia</taxon>
        <taxon>Chitinophagales</taxon>
        <taxon>Chitinophagaceae</taxon>
        <taxon>Pinibacter</taxon>
    </lineage>
</organism>
<protein>
    <submittedName>
        <fullName evidence="2">Tryptophan 7-halogenase</fullName>
    </submittedName>
</protein>
<dbReference type="PANTHER" id="PTHR43747:SF1">
    <property type="entry name" value="SLR1998 PROTEIN"/>
    <property type="match status" value="1"/>
</dbReference>
<evidence type="ECO:0000313" key="3">
    <source>
        <dbReference type="Proteomes" id="UP000812270"/>
    </source>
</evidence>
<dbReference type="AlphaFoldDB" id="A0A9E2S5U3"/>
<gene>
    <name evidence="2" type="ORF">KTO63_03365</name>
</gene>